<dbReference type="GO" id="GO:0005783">
    <property type="term" value="C:endoplasmic reticulum"/>
    <property type="evidence" value="ECO:0007669"/>
    <property type="project" value="TreeGrafter"/>
</dbReference>
<evidence type="ECO:0000256" key="10">
    <source>
        <dbReference type="ARBA" id="ARBA00023098"/>
    </source>
</evidence>
<evidence type="ECO:0000256" key="4">
    <source>
        <dbReference type="ARBA" id="ARBA00022676"/>
    </source>
</evidence>
<keyword evidence="5" id="KW-0808">Transferase</keyword>
<keyword evidence="7 14" id="KW-0735">Signal-anchor</keyword>
<dbReference type="GeneTree" id="ENSGT00940000160964"/>
<evidence type="ECO:0000256" key="9">
    <source>
        <dbReference type="ARBA" id="ARBA00023034"/>
    </source>
</evidence>
<dbReference type="PANTHER" id="PTHR11214">
    <property type="entry name" value="BETA-1,3-N-ACETYLGLUCOSAMINYLTRANSFERASE"/>
    <property type="match status" value="1"/>
</dbReference>
<evidence type="ECO:0000313" key="15">
    <source>
        <dbReference type="Ensembl" id="ENSLACP00000015868.1"/>
    </source>
</evidence>
<dbReference type="InParanoid" id="H3B1U7"/>
<dbReference type="InterPro" id="IPR002659">
    <property type="entry name" value="Glyco_trans_31"/>
</dbReference>
<keyword evidence="4 14" id="KW-0328">Glycosyltransferase</keyword>
<evidence type="ECO:0000313" key="16">
    <source>
        <dbReference type="Proteomes" id="UP000008672"/>
    </source>
</evidence>
<evidence type="ECO:0000256" key="2">
    <source>
        <dbReference type="ARBA" id="ARBA00004922"/>
    </source>
</evidence>
<evidence type="ECO:0000256" key="1">
    <source>
        <dbReference type="ARBA" id="ARBA00004323"/>
    </source>
</evidence>
<comment type="subcellular location">
    <subcellularLocation>
        <location evidence="1 14">Golgi apparatus membrane</location>
        <topology evidence="1 14">Single-pass type II membrane protein</topology>
    </subcellularLocation>
</comment>
<dbReference type="Gene3D" id="3.90.550.50">
    <property type="match status" value="1"/>
</dbReference>
<dbReference type="HOGENOM" id="CLU_036849_2_4_1"/>
<keyword evidence="6 14" id="KW-0812">Transmembrane</keyword>
<dbReference type="GO" id="GO:0000139">
    <property type="term" value="C:Golgi membrane"/>
    <property type="evidence" value="ECO:0007669"/>
    <property type="project" value="UniProtKB-SubCell"/>
</dbReference>
<dbReference type="Proteomes" id="UP000008672">
    <property type="component" value="Unassembled WGS sequence"/>
</dbReference>
<proteinExistence type="inferred from homology"/>
<dbReference type="EMBL" id="AFYH01131938">
    <property type="status" value="NOT_ANNOTATED_CDS"/>
    <property type="molecule type" value="Genomic_DNA"/>
</dbReference>
<dbReference type="Pfam" id="PF01762">
    <property type="entry name" value="Galactosyl_T"/>
    <property type="match status" value="1"/>
</dbReference>
<protein>
    <recommendedName>
        <fullName evidence="14">Hexosyltransferase</fullName>
        <ecNumber evidence="14">2.4.1.-</ecNumber>
    </recommendedName>
</protein>
<dbReference type="GO" id="GO:0008499">
    <property type="term" value="F:N-acetyl-beta-D-glucosaminide beta-(1,3)-galactosyltransferase activity"/>
    <property type="evidence" value="ECO:0007669"/>
    <property type="project" value="TreeGrafter"/>
</dbReference>
<comment type="similarity">
    <text evidence="3 14">Belongs to the glycosyltransferase 31 family.</text>
</comment>
<evidence type="ECO:0000256" key="12">
    <source>
        <dbReference type="ARBA" id="ARBA00023180"/>
    </source>
</evidence>
<evidence type="ECO:0000256" key="11">
    <source>
        <dbReference type="ARBA" id="ARBA00023136"/>
    </source>
</evidence>
<dbReference type="GO" id="GO:0006629">
    <property type="term" value="P:lipid metabolic process"/>
    <property type="evidence" value="ECO:0007669"/>
    <property type="project" value="UniProtKB-KW"/>
</dbReference>
<sequence length="330" mass="38738">IIFFNANVYTFAFQITHFKACLLLLTLVTFIGFIYIHMLWYRRRAEDWLCTSCIYSQQINPGEYEFLSKPNINCSADPPFLVILVTTTHNQYEVRKVIRASWGKERTIGGKRIVTFFLLGITDNFQYQAQVMNESKWFKDLIQQNFIDTYFNLTLKMLMGLEWVYHFCPQSSFVMKTDTDIFVNVLYLTELLLTKNRTSNFVTGFLKLNEAPIRYRSSKWYVSKIEYPWSTYPPFCSGTGYVFSSDIAGKVFNISSKIPFLKLEDVYFGLCLSKLQITPERLTANVVFFPEKTHFSACSLRQIVTLHQVTPYEMLLYWDWLENPSITCTE</sequence>
<dbReference type="AlphaFoldDB" id="H3B1U7"/>
<keyword evidence="16" id="KW-1185">Reference proteome</keyword>
<evidence type="ECO:0000256" key="13">
    <source>
        <dbReference type="ARBA" id="ARBA00048834"/>
    </source>
</evidence>
<dbReference type="eggNOG" id="KOG2287">
    <property type="taxonomic scope" value="Eukaryota"/>
</dbReference>
<dbReference type="FunFam" id="3.90.550.50:FF:000001">
    <property type="entry name" value="Hexosyltransferase"/>
    <property type="match status" value="1"/>
</dbReference>
<dbReference type="STRING" id="7897.ENSLACP00000015868"/>
<dbReference type="Ensembl" id="ENSLACT00000015978.1">
    <property type="protein sequence ID" value="ENSLACP00000015868.1"/>
    <property type="gene ID" value="ENSLACG00000013973.1"/>
</dbReference>
<keyword evidence="9 14" id="KW-0333">Golgi apparatus</keyword>
<evidence type="ECO:0000256" key="7">
    <source>
        <dbReference type="ARBA" id="ARBA00022968"/>
    </source>
</evidence>
<evidence type="ECO:0000256" key="8">
    <source>
        <dbReference type="ARBA" id="ARBA00022989"/>
    </source>
</evidence>
<evidence type="ECO:0000256" key="3">
    <source>
        <dbReference type="ARBA" id="ARBA00008661"/>
    </source>
</evidence>
<organism evidence="15 16">
    <name type="scientific">Latimeria chalumnae</name>
    <name type="common">Coelacanth</name>
    <dbReference type="NCBI Taxonomy" id="7897"/>
    <lineage>
        <taxon>Eukaryota</taxon>
        <taxon>Metazoa</taxon>
        <taxon>Chordata</taxon>
        <taxon>Craniata</taxon>
        <taxon>Vertebrata</taxon>
        <taxon>Euteleostomi</taxon>
        <taxon>Coelacanthiformes</taxon>
        <taxon>Coelacanthidae</taxon>
        <taxon>Latimeria</taxon>
    </lineage>
</organism>
<evidence type="ECO:0000256" key="6">
    <source>
        <dbReference type="ARBA" id="ARBA00022692"/>
    </source>
</evidence>
<dbReference type="PANTHER" id="PTHR11214:SF265">
    <property type="entry name" value="BETA-1,3-GALACTOSYLTRANSFERASE 5"/>
    <property type="match status" value="1"/>
</dbReference>
<dbReference type="GO" id="GO:0006493">
    <property type="term" value="P:protein O-linked glycosylation"/>
    <property type="evidence" value="ECO:0007669"/>
    <property type="project" value="TreeGrafter"/>
</dbReference>
<keyword evidence="8 14" id="KW-1133">Transmembrane helix</keyword>
<comment type="catalytic activity">
    <reaction evidence="13">
        <text>a globoside Gb4Cer (d18:1(4E)) + UDP-alpha-D-galactose = a globoside GalGb4Cer (d18:1(4E)) + UDP + H(+)</text>
        <dbReference type="Rhea" id="RHEA:41996"/>
        <dbReference type="ChEBI" id="CHEBI:15378"/>
        <dbReference type="ChEBI" id="CHEBI:18259"/>
        <dbReference type="ChEBI" id="CHEBI:58223"/>
        <dbReference type="ChEBI" id="CHEBI:62571"/>
        <dbReference type="ChEBI" id="CHEBI:66914"/>
    </reaction>
    <physiologicalReaction direction="left-to-right" evidence="13">
        <dbReference type="Rhea" id="RHEA:41997"/>
    </physiologicalReaction>
</comment>
<keyword evidence="11 14" id="KW-0472">Membrane</keyword>
<dbReference type="FunCoup" id="H3B1U7">
    <property type="interactions" value="282"/>
</dbReference>
<keyword evidence="10" id="KW-0443">Lipid metabolism</keyword>
<evidence type="ECO:0000256" key="14">
    <source>
        <dbReference type="RuleBase" id="RU363063"/>
    </source>
</evidence>
<dbReference type="OMA" id="HSQQTFF"/>
<reference evidence="15" key="3">
    <citation type="submission" date="2025-09" db="UniProtKB">
        <authorList>
            <consortium name="Ensembl"/>
        </authorList>
    </citation>
    <scope>IDENTIFICATION</scope>
</reference>
<reference evidence="15" key="2">
    <citation type="submission" date="2025-08" db="UniProtKB">
        <authorList>
            <consortium name="Ensembl"/>
        </authorList>
    </citation>
    <scope>IDENTIFICATION</scope>
</reference>
<reference evidence="16" key="1">
    <citation type="submission" date="2011-08" db="EMBL/GenBank/DDBJ databases">
        <title>The draft genome of Latimeria chalumnae.</title>
        <authorList>
            <person name="Di Palma F."/>
            <person name="Alfoldi J."/>
            <person name="Johnson J."/>
            <person name="Berlin A."/>
            <person name="Gnerre S."/>
            <person name="Jaffe D."/>
            <person name="MacCallum I."/>
            <person name="Young S."/>
            <person name="Walker B.J."/>
            <person name="Lander E."/>
            <person name="Lindblad-Toh K."/>
        </authorList>
    </citation>
    <scope>NUCLEOTIDE SEQUENCE [LARGE SCALE GENOMIC DNA]</scope>
    <source>
        <strain evidence="16">Wild caught</strain>
    </source>
</reference>
<accession>H3B1U7</accession>
<feature type="transmembrane region" description="Helical" evidence="14">
    <location>
        <begin position="21"/>
        <end position="41"/>
    </location>
</feature>
<name>H3B1U7_LATCH</name>
<comment type="pathway">
    <text evidence="2">Protein modification; protein glycosylation.</text>
</comment>
<evidence type="ECO:0000256" key="5">
    <source>
        <dbReference type="ARBA" id="ARBA00022679"/>
    </source>
</evidence>
<keyword evidence="12" id="KW-0325">Glycoprotein</keyword>
<dbReference type="EC" id="2.4.1.-" evidence="14"/>